<feature type="domain" description="Manganese/iron superoxide dismutase N-terminal" evidence="14">
    <location>
        <begin position="217"/>
        <end position="299"/>
    </location>
</feature>
<dbReference type="EC" id="1.15.1.1" evidence="6"/>
<evidence type="ECO:0000256" key="8">
    <source>
        <dbReference type="ARBA" id="ARBA00022723"/>
    </source>
</evidence>
<evidence type="ECO:0000256" key="3">
    <source>
        <dbReference type="ARBA" id="ARBA00004305"/>
    </source>
</evidence>
<dbReference type="SUPFAM" id="SSF46609">
    <property type="entry name" value="Fe,Mn superoxide dismutase (SOD), N-terminal domain"/>
    <property type="match status" value="1"/>
</dbReference>
<keyword evidence="11" id="KW-0496">Mitochondrion</keyword>
<dbReference type="Pfam" id="PF00081">
    <property type="entry name" value="Sod_Fe_N"/>
    <property type="match status" value="1"/>
</dbReference>
<comment type="subunit">
    <text evidence="5">Homotetramer.</text>
</comment>
<dbReference type="InterPro" id="IPR036324">
    <property type="entry name" value="Mn/Fe_SOD_N_sf"/>
</dbReference>
<name>A0A0G4MYQ9_VERLO</name>
<comment type="similarity">
    <text evidence="4">Belongs to the iron/manganese superoxide dismutase family.</text>
</comment>
<organism evidence="16 17">
    <name type="scientific">Verticillium longisporum</name>
    <name type="common">Verticillium dahliae var. longisporum</name>
    <dbReference type="NCBI Taxonomy" id="100787"/>
    <lineage>
        <taxon>Eukaryota</taxon>
        <taxon>Fungi</taxon>
        <taxon>Dikarya</taxon>
        <taxon>Ascomycota</taxon>
        <taxon>Pezizomycotina</taxon>
        <taxon>Sordariomycetes</taxon>
        <taxon>Hypocreomycetidae</taxon>
        <taxon>Glomerellales</taxon>
        <taxon>Plectosphaerellaceae</taxon>
        <taxon>Verticillium</taxon>
    </lineage>
</organism>
<keyword evidence="9" id="KW-0809">Transit peptide</keyword>
<evidence type="ECO:0000256" key="13">
    <source>
        <dbReference type="ARBA" id="ARBA00049204"/>
    </source>
</evidence>
<dbReference type="AlphaFoldDB" id="A0A0G4MYQ9"/>
<dbReference type="FunFam" id="3.55.40.20:FF:000004">
    <property type="entry name" value="Superoxide dismutase [Fe]"/>
    <property type="match status" value="1"/>
</dbReference>
<evidence type="ECO:0000313" key="16">
    <source>
        <dbReference type="EMBL" id="CRK39220.1"/>
    </source>
</evidence>
<dbReference type="Gene3D" id="1.10.287.990">
    <property type="entry name" value="Fe,Mn superoxide dismutase (SOD) domain"/>
    <property type="match status" value="1"/>
</dbReference>
<dbReference type="GO" id="GO:0030145">
    <property type="term" value="F:manganese ion binding"/>
    <property type="evidence" value="ECO:0007669"/>
    <property type="project" value="TreeGrafter"/>
</dbReference>
<dbReference type="FunFam" id="1.10.287.990:FF:000001">
    <property type="entry name" value="Superoxide dismutase"/>
    <property type="match status" value="1"/>
</dbReference>
<evidence type="ECO:0000259" key="14">
    <source>
        <dbReference type="Pfam" id="PF00081"/>
    </source>
</evidence>
<dbReference type="InterPro" id="IPR034660">
    <property type="entry name" value="DinB/YfiT-like"/>
</dbReference>
<dbReference type="Proteomes" id="UP000044602">
    <property type="component" value="Unassembled WGS sequence"/>
</dbReference>
<evidence type="ECO:0000256" key="4">
    <source>
        <dbReference type="ARBA" id="ARBA00008714"/>
    </source>
</evidence>
<dbReference type="SUPFAM" id="SSF109854">
    <property type="entry name" value="DinB/YfiT-like putative metalloenzymes"/>
    <property type="match status" value="1"/>
</dbReference>
<dbReference type="STRING" id="100787.A0A0G4MYQ9"/>
<evidence type="ECO:0000256" key="7">
    <source>
        <dbReference type="ARBA" id="ARBA00014518"/>
    </source>
</evidence>
<dbReference type="Pfam" id="PF02777">
    <property type="entry name" value="Sod_Fe_C"/>
    <property type="match status" value="1"/>
</dbReference>
<dbReference type="EMBL" id="CVQH01025860">
    <property type="protein sequence ID" value="CRK39220.1"/>
    <property type="molecule type" value="Genomic_DNA"/>
</dbReference>
<dbReference type="InterPro" id="IPR019831">
    <property type="entry name" value="Mn/Fe_SOD_N"/>
</dbReference>
<evidence type="ECO:0000256" key="5">
    <source>
        <dbReference type="ARBA" id="ARBA00011881"/>
    </source>
</evidence>
<keyword evidence="10" id="KW-0560">Oxidoreductase</keyword>
<evidence type="ECO:0000256" key="12">
    <source>
        <dbReference type="ARBA" id="ARBA00023211"/>
    </source>
</evidence>
<dbReference type="PRINTS" id="PR01703">
    <property type="entry name" value="MNSODISMTASE"/>
</dbReference>
<evidence type="ECO:0000313" key="17">
    <source>
        <dbReference type="Proteomes" id="UP000044602"/>
    </source>
</evidence>
<sequence>MSYTLYDGSVTQALAAVRACQALVLKAEAHATATSTPIDQLLDARLAPDMLPLTFQVHMITDTAQKLVARLHNVEPAPTSWPEGLRTLADVRARLDAAAAALEGADRATVEERTDATVTFGMGPGKSAELKAKDYAAGYVVPNVFFHTAMLYSILRKEGVAIGKMDYLTPFIGAMSDVASSLSPGAPAAGTTYVADVGQVQYAEMQNPNPPRLATPRYTLPPLPYAYDALEPAISAEIMTLHHTKHHQAYVTNLNAALAKYDAAAAAASSLADQLALHPALRFNAGGHINHSLFWRNLAPAASPDAQHPEAAAPRLAAAVVATWGSFDAMLDAFSRALVGVQGSGWGWLVKQDVGGGGGSVLRIVTARDQDLVADAPGETPIVGVDVWEHAYYLQYKNARAAYVDAVWSVINWTEAEVRYTGTRHDVLDGLLAYVQVDESS</sequence>
<evidence type="ECO:0000256" key="1">
    <source>
        <dbReference type="ARBA" id="ARBA00001936"/>
    </source>
</evidence>
<evidence type="ECO:0000256" key="11">
    <source>
        <dbReference type="ARBA" id="ARBA00023128"/>
    </source>
</evidence>
<dbReference type="InterPro" id="IPR001189">
    <property type="entry name" value="Mn/Fe_SOD"/>
</dbReference>
<comment type="catalytic activity">
    <reaction evidence="13">
        <text>2 superoxide + 2 H(+) = H2O2 + O2</text>
        <dbReference type="Rhea" id="RHEA:20696"/>
        <dbReference type="ChEBI" id="CHEBI:15378"/>
        <dbReference type="ChEBI" id="CHEBI:15379"/>
        <dbReference type="ChEBI" id="CHEBI:16240"/>
        <dbReference type="ChEBI" id="CHEBI:18421"/>
        <dbReference type="EC" id="1.15.1.1"/>
    </reaction>
</comment>
<comment type="function">
    <text evidence="2">Destroys superoxide anion radicals which are normally produced within the cells and which are toxic to biological systems.</text>
</comment>
<dbReference type="Gene3D" id="3.55.40.20">
    <property type="entry name" value="Iron/manganese superoxide dismutase, C-terminal domain"/>
    <property type="match status" value="1"/>
</dbReference>
<dbReference type="InterPro" id="IPR019832">
    <property type="entry name" value="Mn/Fe_SOD_C"/>
</dbReference>
<keyword evidence="12" id="KW-0464">Manganese</keyword>
<dbReference type="InterPro" id="IPR019833">
    <property type="entry name" value="Mn/Fe_SOD_BS"/>
</dbReference>
<dbReference type="InterPro" id="IPR050265">
    <property type="entry name" value="Fe/Mn_Superoxide_Dismutase"/>
</dbReference>
<dbReference type="PROSITE" id="PS00088">
    <property type="entry name" value="SOD_MN"/>
    <property type="match status" value="1"/>
</dbReference>
<evidence type="ECO:0000256" key="10">
    <source>
        <dbReference type="ARBA" id="ARBA00023002"/>
    </source>
</evidence>
<dbReference type="PANTHER" id="PTHR11404">
    <property type="entry name" value="SUPEROXIDE DISMUTASE 2"/>
    <property type="match status" value="1"/>
</dbReference>
<dbReference type="InterPro" id="IPR018531">
    <property type="entry name" value="DUF1993"/>
</dbReference>
<dbReference type="PANTHER" id="PTHR11404:SF29">
    <property type="entry name" value="SUPEROXIDE DISMUTASE"/>
    <property type="match status" value="1"/>
</dbReference>
<comment type="cofactor">
    <cofactor evidence="1">
        <name>Mn(2+)</name>
        <dbReference type="ChEBI" id="CHEBI:29035"/>
    </cofactor>
</comment>
<evidence type="ECO:0000256" key="6">
    <source>
        <dbReference type="ARBA" id="ARBA00012682"/>
    </source>
</evidence>
<protein>
    <recommendedName>
        <fullName evidence="7">Superoxide dismutase [Mn], mitochondrial</fullName>
        <ecNumber evidence="6">1.15.1.1</ecNumber>
    </recommendedName>
</protein>
<evidence type="ECO:0000256" key="2">
    <source>
        <dbReference type="ARBA" id="ARBA00002170"/>
    </source>
</evidence>
<evidence type="ECO:0000259" key="15">
    <source>
        <dbReference type="Pfam" id="PF02777"/>
    </source>
</evidence>
<accession>A0A0G4MYQ9</accession>
<keyword evidence="8" id="KW-0479">Metal-binding</keyword>
<dbReference type="Pfam" id="PF09351">
    <property type="entry name" value="DUF1993"/>
    <property type="match status" value="1"/>
</dbReference>
<proteinExistence type="inferred from homology"/>
<dbReference type="SUPFAM" id="SSF54719">
    <property type="entry name" value="Fe,Mn superoxide dismutase (SOD), C-terminal domain"/>
    <property type="match status" value="1"/>
</dbReference>
<dbReference type="GO" id="GO:0005759">
    <property type="term" value="C:mitochondrial matrix"/>
    <property type="evidence" value="ECO:0007669"/>
    <property type="project" value="UniProtKB-SubCell"/>
</dbReference>
<dbReference type="GO" id="GO:0004784">
    <property type="term" value="F:superoxide dismutase activity"/>
    <property type="evidence" value="ECO:0007669"/>
    <property type="project" value="UniProtKB-EC"/>
</dbReference>
<comment type="subcellular location">
    <subcellularLocation>
        <location evidence="3">Mitochondrion matrix</location>
    </subcellularLocation>
</comment>
<gene>
    <name evidence="16" type="ORF">BN1708_001526</name>
</gene>
<reference evidence="16 17" key="1">
    <citation type="submission" date="2015-05" db="EMBL/GenBank/DDBJ databases">
        <authorList>
            <person name="Wang D.B."/>
            <person name="Wang M."/>
        </authorList>
    </citation>
    <scope>NUCLEOTIDE SEQUENCE [LARGE SCALE GENOMIC DNA]</scope>
    <source>
        <strain evidence="16">VL1</strain>
    </source>
</reference>
<dbReference type="Gene3D" id="1.20.120.450">
    <property type="entry name" value="dinb family like domain"/>
    <property type="match status" value="1"/>
</dbReference>
<evidence type="ECO:0000256" key="9">
    <source>
        <dbReference type="ARBA" id="ARBA00022946"/>
    </source>
</evidence>
<keyword evidence="17" id="KW-1185">Reference proteome</keyword>
<dbReference type="InterPro" id="IPR036314">
    <property type="entry name" value="SOD_C_sf"/>
</dbReference>
<feature type="domain" description="Manganese/iron superoxide dismutase C-terminal" evidence="15">
    <location>
        <begin position="315"/>
        <end position="417"/>
    </location>
</feature>